<gene>
    <name evidence="5" type="ORF">AMPC_27980</name>
</gene>
<dbReference type="PANTHER" id="PTHR30483:SF6">
    <property type="entry name" value="PERIPLASMIC BINDING PROTEIN OF ABC TRANSPORTER FOR NATURAL AMINO ACIDS"/>
    <property type="match status" value="1"/>
</dbReference>
<comment type="similarity">
    <text evidence="1">Belongs to the leucine-binding protein family.</text>
</comment>
<dbReference type="InterPro" id="IPR051010">
    <property type="entry name" value="BCAA_transport"/>
</dbReference>
<dbReference type="SUPFAM" id="SSF53822">
    <property type="entry name" value="Periplasmic binding protein-like I"/>
    <property type="match status" value="1"/>
</dbReference>
<reference evidence="6" key="1">
    <citation type="journal article" date="2022" name="Int. J. Syst. Evol. Microbiol.">
        <title>Anaeromyxobacter oryzae sp. nov., Anaeromyxobacter diazotrophicus sp. nov. and Anaeromyxobacter paludicola sp. nov., isolated from paddy soils.</title>
        <authorList>
            <person name="Itoh H."/>
            <person name="Xu Z."/>
            <person name="Mise K."/>
            <person name="Masuda Y."/>
            <person name="Ushijima N."/>
            <person name="Hayakawa C."/>
            <person name="Shiratori Y."/>
            <person name="Senoo K."/>
        </authorList>
    </citation>
    <scope>NUCLEOTIDE SEQUENCE [LARGE SCALE GENOMIC DNA]</scope>
    <source>
        <strain evidence="6">Red630</strain>
    </source>
</reference>
<feature type="domain" description="Leucine-binding protein" evidence="4">
    <location>
        <begin position="321"/>
        <end position="460"/>
    </location>
</feature>
<evidence type="ECO:0000256" key="1">
    <source>
        <dbReference type="ARBA" id="ARBA00010062"/>
    </source>
</evidence>
<dbReference type="Proteomes" id="UP001162734">
    <property type="component" value="Chromosome"/>
</dbReference>
<dbReference type="InterPro" id="IPR028082">
    <property type="entry name" value="Peripla_BP_I"/>
</dbReference>
<protein>
    <recommendedName>
        <fullName evidence="4">Leucine-binding protein domain-containing protein</fullName>
    </recommendedName>
</protein>
<sequence length="476" mass="50257">MSHYLVAVSLVLLACVKRVPEGDEEGGATPQQSAPARGGTGAGPGAARPLPPLPGQGAQVVPPPGALATASIGVAVPLSGRYKAWGDAIVAGLELALADTPYQLVKRDTRGEPGGAAQALAQLAREDQVIAAVGGVTNAEAMAAAQAAQAEGVPFISLSKVDGVTQAGAFVFRNMLTAEAQTAALADFAVARRGLKRFATLYPETSYGQELAGSFAGAVAARGAEVSSSVPYEADRTTFSPMVRDLVGKSSLERRADYRKAAQEIQKNEKDPFRRKKALEKLRKELPPIITFDAVFIPDFAKNVALLAPALAVEDVMTLTCDEPALERFRKATNQPDARAVQLLGANGWDDPALVAKASRYVECAVFVDGFFAGSQRPATRRFVEAFEKQYQHPPTILEASAFDAAGLLRGALEAGAVNREAVRAQLTSGRPWPGATGDLRFDARREPVRQLFFLTAEKGQLRELTPQELSAPGAG</sequence>
<feature type="domain" description="Leucine-binding protein" evidence="4">
    <location>
        <begin position="71"/>
        <end position="246"/>
    </location>
</feature>
<name>A0ABN6NBE5_9BACT</name>
<evidence type="ECO:0000313" key="6">
    <source>
        <dbReference type="Proteomes" id="UP001162734"/>
    </source>
</evidence>
<feature type="region of interest" description="Disordered" evidence="3">
    <location>
        <begin position="22"/>
        <end position="62"/>
    </location>
</feature>
<organism evidence="5 6">
    <name type="scientific">Anaeromyxobacter paludicola</name>
    <dbReference type="NCBI Taxonomy" id="2918171"/>
    <lineage>
        <taxon>Bacteria</taxon>
        <taxon>Pseudomonadati</taxon>
        <taxon>Myxococcota</taxon>
        <taxon>Myxococcia</taxon>
        <taxon>Myxococcales</taxon>
        <taxon>Cystobacterineae</taxon>
        <taxon>Anaeromyxobacteraceae</taxon>
        <taxon>Anaeromyxobacter</taxon>
    </lineage>
</organism>
<dbReference type="Pfam" id="PF13458">
    <property type="entry name" value="Peripla_BP_6"/>
    <property type="match status" value="2"/>
</dbReference>
<dbReference type="Gene3D" id="3.40.50.2300">
    <property type="match status" value="4"/>
</dbReference>
<keyword evidence="2" id="KW-0732">Signal</keyword>
<dbReference type="RefSeq" id="WP_248341959.1">
    <property type="nucleotide sequence ID" value="NZ_AP025592.1"/>
</dbReference>
<dbReference type="PANTHER" id="PTHR30483">
    <property type="entry name" value="LEUCINE-SPECIFIC-BINDING PROTEIN"/>
    <property type="match status" value="1"/>
</dbReference>
<evidence type="ECO:0000313" key="5">
    <source>
        <dbReference type="EMBL" id="BDG09685.1"/>
    </source>
</evidence>
<evidence type="ECO:0000256" key="3">
    <source>
        <dbReference type="SAM" id="MobiDB-lite"/>
    </source>
</evidence>
<keyword evidence="6" id="KW-1185">Reference proteome</keyword>
<dbReference type="CDD" id="cd06339">
    <property type="entry name" value="PBP1_YraM_LppC_lipoprotein-like"/>
    <property type="match status" value="1"/>
</dbReference>
<accession>A0ABN6NBE5</accession>
<evidence type="ECO:0000256" key="2">
    <source>
        <dbReference type="ARBA" id="ARBA00022729"/>
    </source>
</evidence>
<proteinExistence type="inferred from homology"/>
<evidence type="ECO:0000259" key="4">
    <source>
        <dbReference type="Pfam" id="PF13458"/>
    </source>
</evidence>
<dbReference type="InterPro" id="IPR028081">
    <property type="entry name" value="Leu-bd"/>
</dbReference>
<dbReference type="EMBL" id="AP025592">
    <property type="protein sequence ID" value="BDG09685.1"/>
    <property type="molecule type" value="Genomic_DNA"/>
</dbReference>